<dbReference type="PANTHER" id="PTHR35043">
    <property type="entry name" value="TRANSCRIPTION FACTOR DOMAIN-CONTAINING PROTEIN"/>
    <property type="match status" value="1"/>
</dbReference>
<dbReference type="EMBL" id="CABFNS010000768">
    <property type="protein sequence ID" value="VUC27472.1"/>
    <property type="molecule type" value="Genomic_DNA"/>
</dbReference>
<protein>
    <submittedName>
        <fullName evidence="2">Uncharacterized protein</fullName>
    </submittedName>
</protein>
<keyword evidence="1" id="KW-1133">Transmembrane helix</keyword>
<gene>
    <name evidence="2" type="ORF">CLO192961_LOCUS211829</name>
</gene>
<dbReference type="PANTHER" id="PTHR35043:SF7">
    <property type="entry name" value="TRANSCRIPTION FACTOR DOMAIN-CONTAINING PROTEIN"/>
    <property type="match status" value="1"/>
</dbReference>
<evidence type="ECO:0000313" key="3">
    <source>
        <dbReference type="Proteomes" id="UP000766486"/>
    </source>
</evidence>
<keyword evidence="3" id="KW-1185">Reference proteome</keyword>
<reference evidence="2 3" key="1">
    <citation type="submission" date="2019-06" db="EMBL/GenBank/DDBJ databases">
        <authorList>
            <person name="Broberg M."/>
        </authorList>
    </citation>
    <scope>NUCLEOTIDE SEQUENCE [LARGE SCALE GENOMIC DNA]</scope>
</reference>
<accession>A0ABY6U8S9</accession>
<keyword evidence="1" id="KW-0472">Membrane</keyword>
<feature type="transmembrane region" description="Helical" evidence="1">
    <location>
        <begin position="57"/>
        <end position="74"/>
    </location>
</feature>
<evidence type="ECO:0000256" key="1">
    <source>
        <dbReference type="SAM" id="Phobius"/>
    </source>
</evidence>
<name>A0ABY6U8S9_BIOOC</name>
<keyword evidence="1" id="KW-0812">Transmembrane</keyword>
<dbReference type="Proteomes" id="UP000766486">
    <property type="component" value="Unassembled WGS sequence"/>
</dbReference>
<feature type="transmembrane region" description="Helical" evidence="1">
    <location>
        <begin position="20"/>
        <end position="37"/>
    </location>
</feature>
<feature type="transmembrane region" description="Helical" evidence="1">
    <location>
        <begin position="199"/>
        <end position="219"/>
    </location>
</feature>
<evidence type="ECO:0000313" key="2">
    <source>
        <dbReference type="EMBL" id="VUC27472.1"/>
    </source>
</evidence>
<proteinExistence type="predicted"/>
<sequence>MENSTIIGWVPEPDTRGTFGILKSCVITLALCIYTALHLNVPRRDATTTYLIWRKTVWVLIGMFCPELVVFFAWDQLQQAKHLEKQLEAVFRQQEEKGSGAKRRYKWTRVHSFYALMGGFVIDTDVDGEDAYVPDSPRLTMSIDMVSDAARLEILPDIPEEDIKDKSKADGFAKLLAIAQASWFIMQTVMRWATMPPVTALEINTIAHAVCALVIYMLWWNKPLDIQYPTPMTDEKAHMLTALYWELGTIADLSNFKEKKDPRHLGFETPFKCDLKQSRFLDKVAICGCIAIVSKEVPKPYHFMRFRMGNTSRV</sequence>
<organism evidence="2 3">
    <name type="scientific">Bionectria ochroleuca</name>
    <name type="common">Gliocladium roseum</name>
    <dbReference type="NCBI Taxonomy" id="29856"/>
    <lineage>
        <taxon>Eukaryota</taxon>
        <taxon>Fungi</taxon>
        <taxon>Dikarya</taxon>
        <taxon>Ascomycota</taxon>
        <taxon>Pezizomycotina</taxon>
        <taxon>Sordariomycetes</taxon>
        <taxon>Hypocreomycetidae</taxon>
        <taxon>Hypocreales</taxon>
        <taxon>Bionectriaceae</taxon>
        <taxon>Clonostachys</taxon>
    </lineage>
</organism>
<comment type="caution">
    <text evidence="2">The sequence shown here is derived from an EMBL/GenBank/DDBJ whole genome shotgun (WGS) entry which is preliminary data.</text>
</comment>